<accession>A0A8H7NBK2</accession>
<comment type="caution">
    <text evidence="8">The sequence shown here is derived from an EMBL/GenBank/DDBJ whole genome shotgun (WGS) entry which is preliminary data.</text>
</comment>
<organism evidence="8 9">
    <name type="scientific">Bionectria ochroleuca</name>
    <name type="common">Gliocladium roseum</name>
    <dbReference type="NCBI Taxonomy" id="29856"/>
    <lineage>
        <taxon>Eukaryota</taxon>
        <taxon>Fungi</taxon>
        <taxon>Dikarya</taxon>
        <taxon>Ascomycota</taxon>
        <taxon>Pezizomycotina</taxon>
        <taxon>Sordariomycetes</taxon>
        <taxon>Hypocreomycetidae</taxon>
        <taxon>Hypocreales</taxon>
        <taxon>Bionectriaceae</taxon>
        <taxon>Clonostachys</taxon>
    </lineage>
</organism>
<proteinExistence type="inferred from homology"/>
<evidence type="ECO:0000259" key="7">
    <source>
        <dbReference type="Pfam" id="PF20684"/>
    </source>
</evidence>
<feature type="transmembrane region" description="Helical" evidence="6">
    <location>
        <begin position="207"/>
        <end position="224"/>
    </location>
</feature>
<dbReference type="Pfam" id="PF20684">
    <property type="entry name" value="Fung_rhodopsin"/>
    <property type="match status" value="1"/>
</dbReference>
<comment type="subcellular location">
    <subcellularLocation>
        <location evidence="1">Membrane</location>
        <topology evidence="1">Multi-pass membrane protein</topology>
    </subcellularLocation>
</comment>
<feature type="transmembrane region" description="Helical" evidence="6">
    <location>
        <begin position="93"/>
        <end position="114"/>
    </location>
</feature>
<feature type="domain" description="Rhodopsin" evidence="7">
    <location>
        <begin position="24"/>
        <end position="264"/>
    </location>
</feature>
<evidence type="ECO:0000256" key="4">
    <source>
        <dbReference type="ARBA" id="ARBA00023136"/>
    </source>
</evidence>
<evidence type="ECO:0000256" key="3">
    <source>
        <dbReference type="ARBA" id="ARBA00022989"/>
    </source>
</evidence>
<dbReference type="PANTHER" id="PTHR33048:SF2">
    <property type="entry name" value="SRPK"/>
    <property type="match status" value="1"/>
</dbReference>
<evidence type="ECO:0000256" key="2">
    <source>
        <dbReference type="ARBA" id="ARBA00022692"/>
    </source>
</evidence>
<evidence type="ECO:0000256" key="1">
    <source>
        <dbReference type="ARBA" id="ARBA00004141"/>
    </source>
</evidence>
<name>A0A8H7NBK2_BIOOC</name>
<keyword evidence="2 6" id="KW-0812">Transmembrane</keyword>
<evidence type="ECO:0000256" key="5">
    <source>
        <dbReference type="ARBA" id="ARBA00038359"/>
    </source>
</evidence>
<feature type="transmembrane region" description="Helical" evidence="6">
    <location>
        <begin position="126"/>
        <end position="146"/>
    </location>
</feature>
<dbReference type="Proteomes" id="UP000616885">
    <property type="component" value="Unassembled WGS sequence"/>
</dbReference>
<dbReference type="InterPro" id="IPR049326">
    <property type="entry name" value="Rhodopsin_dom_fungi"/>
</dbReference>
<gene>
    <name evidence="8" type="ORF">IM811_011587</name>
</gene>
<protein>
    <recommendedName>
        <fullName evidence="7">Rhodopsin domain-containing protein</fullName>
    </recommendedName>
</protein>
<comment type="similarity">
    <text evidence="5">Belongs to the SAT4 family.</text>
</comment>
<keyword evidence="3 6" id="KW-1133">Transmembrane helix</keyword>
<sequence>MGATPFQVEAWSEYAVGLLILFARIIYRSITVGKNWEGDDYFAALAVIFWTAELCMLEFIGRLGTITGLTVEVAEVLTDKQKSDIVAGSKCLLAGWCLYVTLIWCLKACMLFLLNRLTLNLNQTRFVKVTAWTAGVGYVVTILVILTRCTPIERTWQILPLPGDACSKNIPNYYALVVTNLTTDVMIVSIPLPLLWRVKMHPLRKMVCALWLCTGVFIMVATLLRCILCLQQADKINVGTIWSIRESFVAIIAVNLPVLGPWIAKSASVVASKGSQGRGQNSGTRSDQLVTIGKQSNRLDRLTKDGRGWTNIDTESEERIIESGGSIKGQPATSHGGR</sequence>
<dbReference type="EMBL" id="JADCTT010000004">
    <property type="protein sequence ID" value="KAF9752829.1"/>
    <property type="molecule type" value="Genomic_DNA"/>
</dbReference>
<feature type="transmembrane region" description="Helical" evidence="6">
    <location>
        <begin position="12"/>
        <end position="30"/>
    </location>
</feature>
<evidence type="ECO:0000256" key="6">
    <source>
        <dbReference type="SAM" id="Phobius"/>
    </source>
</evidence>
<dbReference type="PANTHER" id="PTHR33048">
    <property type="entry name" value="PTH11-LIKE INTEGRAL MEMBRANE PROTEIN (AFU_ORTHOLOGUE AFUA_5G11245)"/>
    <property type="match status" value="1"/>
</dbReference>
<dbReference type="AlphaFoldDB" id="A0A8H7NBK2"/>
<dbReference type="InterPro" id="IPR052337">
    <property type="entry name" value="SAT4-like"/>
</dbReference>
<reference evidence="8" key="1">
    <citation type="submission" date="2020-10" db="EMBL/GenBank/DDBJ databases">
        <title>High-Quality Genome Resource of Clonostachys rosea strain S41 by Oxford Nanopore Long-Read Sequencing.</title>
        <authorList>
            <person name="Wang H."/>
        </authorList>
    </citation>
    <scope>NUCLEOTIDE SEQUENCE</scope>
    <source>
        <strain evidence="8">S41</strain>
    </source>
</reference>
<keyword evidence="4 6" id="KW-0472">Membrane</keyword>
<evidence type="ECO:0000313" key="9">
    <source>
        <dbReference type="Proteomes" id="UP000616885"/>
    </source>
</evidence>
<dbReference type="GO" id="GO:0016020">
    <property type="term" value="C:membrane"/>
    <property type="evidence" value="ECO:0007669"/>
    <property type="project" value="UniProtKB-SubCell"/>
</dbReference>
<evidence type="ECO:0000313" key="8">
    <source>
        <dbReference type="EMBL" id="KAF9752829.1"/>
    </source>
</evidence>
<feature type="transmembrane region" description="Helical" evidence="6">
    <location>
        <begin position="173"/>
        <end position="195"/>
    </location>
</feature>